<dbReference type="Pfam" id="PF00041">
    <property type="entry name" value="fn3"/>
    <property type="match status" value="1"/>
</dbReference>
<dbReference type="OrthoDB" id="5985314at2759"/>
<proteinExistence type="predicted"/>
<keyword evidence="6" id="KW-1185">Reference proteome</keyword>
<keyword evidence="1" id="KW-0732">Signal</keyword>
<dbReference type="EMBL" id="CACRXK020011768">
    <property type="protein sequence ID" value="CAB4022025.1"/>
    <property type="molecule type" value="Genomic_DNA"/>
</dbReference>
<keyword evidence="3" id="KW-1015">Disulfide bond</keyword>
<comment type="caution">
    <text evidence="5">The sequence shown here is derived from an EMBL/GenBank/DDBJ whole genome shotgun (WGS) entry which is preliminary data.</text>
</comment>
<evidence type="ECO:0000256" key="2">
    <source>
        <dbReference type="ARBA" id="ARBA00022737"/>
    </source>
</evidence>
<name>A0A7D9J530_PARCT</name>
<accession>A0A7D9J530</accession>
<dbReference type="Proteomes" id="UP001152795">
    <property type="component" value="Unassembled WGS sequence"/>
</dbReference>
<dbReference type="Gene3D" id="2.60.40.10">
    <property type="entry name" value="Immunoglobulins"/>
    <property type="match status" value="4"/>
</dbReference>
<dbReference type="PANTHER" id="PTHR12231">
    <property type="entry name" value="CTX-RELATED TYPE I TRANSMEMBRANE PROTEIN"/>
    <property type="match status" value="1"/>
</dbReference>
<dbReference type="InterPro" id="IPR036116">
    <property type="entry name" value="FN3_sf"/>
</dbReference>
<dbReference type="Pfam" id="PF13927">
    <property type="entry name" value="Ig_3"/>
    <property type="match status" value="1"/>
</dbReference>
<dbReference type="CDD" id="cd00096">
    <property type="entry name" value="Ig"/>
    <property type="match status" value="1"/>
</dbReference>
<dbReference type="InterPro" id="IPR051170">
    <property type="entry name" value="Neural/epithelial_adhesion"/>
</dbReference>
<dbReference type="InterPro" id="IPR003961">
    <property type="entry name" value="FN3_dom"/>
</dbReference>
<evidence type="ECO:0000256" key="4">
    <source>
        <dbReference type="ARBA" id="ARBA00023319"/>
    </source>
</evidence>
<dbReference type="PROSITE" id="PS50853">
    <property type="entry name" value="FN3"/>
    <property type="match status" value="1"/>
</dbReference>
<dbReference type="InterPro" id="IPR007110">
    <property type="entry name" value="Ig-like_dom"/>
</dbReference>
<protein>
    <submittedName>
        <fullName evidence="5">Tyrosine- phosphatase Lar-like isoform X1</fullName>
    </submittedName>
</protein>
<dbReference type="InterPro" id="IPR013098">
    <property type="entry name" value="Ig_I-set"/>
</dbReference>
<keyword evidence="4" id="KW-0393">Immunoglobulin domain</keyword>
<evidence type="ECO:0000256" key="3">
    <source>
        <dbReference type="ARBA" id="ARBA00023157"/>
    </source>
</evidence>
<dbReference type="SUPFAM" id="SSF49265">
    <property type="entry name" value="Fibronectin type III"/>
    <property type="match status" value="1"/>
</dbReference>
<dbReference type="InterPro" id="IPR036179">
    <property type="entry name" value="Ig-like_dom_sf"/>
</dbReference>
<reference evidence="5" key="1">
    <citation type="submission" date="2020-04" db="EMBL/GenBank/DDBJ databases">
        <authorList>
            <person name="Alioto T."/>
            <person name="Alioto T."/>
            <person name="Gomez Garrido J."/>
        </authorList>
    </citation>
    <scope>NUCLEOTIDE SEQUENCE</scope>
    <source>
        <strain evidence="5">A484AB</strain>
    </source>
</reference>
<dbReference type="Pfam" id="PF07679">
    <property type="entry name" value="I-set"/>
    <property type="match status" value="2"/>
</dbReference>
<organism evidence="5 6">
    <name type="scientific">Paramuricea clavata</name>
    <name type="common">Red gorgonian</name>
    <name type="synonym">Violescent sea-whip</name>
    <dbReference type="NCBI Taxonomy" id="317549"/>
    <lineage>
        <taxon>Eukaryota</taxon>
        <taxon>Metazoa</taxon>
        <taxon>Cnidaria</taxon>
        <taxon>Anthozoa</taxon>
        <taxon>Octocorallia</taxon>
        <taxon>Malacalcyonacea</taxon>
        <taxon>Plexauridae</taxon>
        <taxon>Paramuricea</taxon>
    </lineage>
</organism>
<dbReference type="SUPFAM" id="SSF48726">
    <property type="entry name" value="Immunoglobulin"/>
    <property type="match status" value="3"/>
</dbReference>
<evidence type="ECO:0000313" key="5">
    <source>
        <dbReference type="EMBL" id="CAB4022025.1"/>
    </source>
</evidence>
<dbReference type="PROSITE" id="PS50835">
    <property type="entry name" value="IG_LIKE"/>
    <property type="match status" value="3"/>
</dbReference>
<dbReference type="InterPro" id="IPR003598">
    <property type="entry name" value="Ig_sub2"/>
</dbReference>
<dbReference type="PANTHER" id="PTHR12231:SF253">
    <property type="entry name" value="DPR-INTERACTING PROTEIN ETA, ISOFORM B-RELATED"/>
    <property type="match status" value="1"/>
</dbReference>
<dbReference type="SMART" id="SM00060">
    <property type="entry name" value="FN3"/>
    <property type="match status" value="1"/>
</dbReference>
<sequence length="459" mass="52303">MPVHSRDLELPGMERPWFYQNINNQLREVQKQQEGGTSKLRTQLHLTQVVFHVVPTALRDNLVDLSDFFDFGLSVRISPKKSTQYRGQYVVFHCYVTGNPVPIVTWYSKGKDITRDPRTEIGKVPGGYIMRLGPVHPFFDNGTLECRGKNGVDSPVSDKVELRVLLKTFVLLDPNLPPGIPKPLARYNPNLDVYVGANITLVVNVSGNPLPKITWFKDKRLLDWSNTRFTLLKNNSLRITNAQVADQGRYDYMAENNKGQIFPRPWIVGVDYIKTKPGFKPGLKNQVVDPETDIVLNCLATGYPKPDVLWKNSKNRTIQEDGFLRITNVRKSETYRCFAKNELGNATISVNVTLSGLPFAPRNLKRKSQTGYSLTVSWQDGEAGTKIDYHDINYRKIGDLYWRTAYDIPGNLREYRLDDLNAYTDYEVQVFARNKVGKSKGSKIINIMTNETGEFMKVS</sequence>
<dbReference type="AlphaFoldDB" id="A0A7D9J530"/>
<gene>
    <name evidence="5" type="ORF">PACLA_8A061423</name>
</gene>
<evidence type="ECO:0000256" key="1">
    <source>
        <dbReference type="ARBA" id="ARBA00022729"/>
    </source>
</evidence>
<dbReference type="InterPro" id="IPR013783">
    <property type="entry name" value="Ig-like_fold"/>
</dbReference>
<dbReference type="CDD" id="cd00063">
    <property type="entry name" value="FN3"/>
    <property type="match status" value="1"/>
</dbReference>
<keyword evidence="2" id="KW-0677">Repeat</keyword>
<dbReference type="InterPro" id="IPR003599">
    <property type="entry name" value="Ig_sub"/>
</dbReference>
<evidence type="ECO:0000313" key="6">
    <source>
        <dbReference type="Proteomes" id="UP001152795"/>
    </source>
</evidence>
<dbReference type="SMART" id="SM00408">
    <property type="entry name" value="IGc2"/>
    <property type="match status" value="3"/>
</dbReference>
<dbReference type="SMART" id="SM00409">
    <property type="entry name" value="IG"/>
    <property type="match status" value="3"/>
</dbReference>